<dbReference type="AlphaFoldDB" id="A0AAV1KUS3"/>
<accession>A0AAV1KUS3</accession>
<sequence>MLGIFSEENGMSNVYFSDESHFHLEGYVNRQNCRYWSPSNPKQKHQKALHSPKVTVWCAISAKKIIGPFFFENDRGATVTVTSERYIDMINNFFVPQLQEEDVDQSGVWFQQDGATAHTARVTMDTLKALFPGKIISRFGDILWPPRSPDLTPADFFLWGYLKARVFDTPLTNLEQLKTKITTEVRAISIDVLQRVSANSLVRFEECIRRDGRHLDGVIFRT</sequence>
<proteinExistence type="predicted"/>
<dbReference type="PANTHER" id="PTHR47326">
    <property type="entry name" value="TRANSPOSABLE ELEMENT TC3 TRANSPOSASE-LIKE PROTEIN"/>
    <property type="match status" value="1"/>
</dbReference>
<comment type="caution">
    <text evidence="2">The sequence shown here is derived from an EMBL/GenBank/DDBJ whole genome shotgun (WGS) entry which is preliminary data.</text>
</comment>
<gene>
    <name evidence="2" type="ORF">PARMNEM_LOCUS7340</name>
</gene>
<dbReference type="Proteomes" id="UP001314205">
    <property type="component" value="Unassembled WGS sequence"/>
</dbReference>
<keyword evidence="3" id="KW-1185">Reference proteome</keyword>
<dbReference type="Gene3D" id="3.30.420.10">
    <property type="entry name" value="Ribonuclease H-like superfamily/Ribonuclease H"/>
    <property type="match status" value="1"/>
</dbReference>
<dbReference type="PANTHER" id="PTHR47326:SF1">
    <property type="entry name" value="HTH PSQ-TYPE DOMAIN-CONTAINING PROTEIN"/>
    <property type="match status" value="1"/>
</dbReference>
<feature type="domain" description="Tc1-like transposase DDE" evidence="1">
    <location>
        <begin position="14"/>
        <end position="178"/>
    </location>
</feature>
<evidence type="ECO:0000313" key="2">
    <source>
        <dbReference type="EMBL" id="CAK1586379.1"/>
    </source>
</evidence>
<dbReference type="EMBL" id="CAVLGL010000080">
    <property type="protein sequence ID" value="CAK1586379.1"/>
    <property type="molecule type" value="Genomic_DNA"/>
</dbReference>
<evidence type="ECO:0000259" key="1">
    <source>
        <dbReference type="Pfam" id="PF13358"/>
    </source>
</evidence>
<dbReference type="Pfam" id="PF13358">
    <property type="entry name" value="DDE_3"/>
    <property type="match status" value="1"/>
</dbReference>
<evidence type="ECO:0000313" key="3">
    <source>
        <dbReference type="Proteomes" id="UP001314205"/>
    </source>
</evidence>
<protein>
    <recommendedName>
        <fullName evidence="1">Tc1-like transposase DDE domain-containing protein</fullName>
    </recommendedName>
</protein>
<dbReference type="GO" id="GO:0003676">
    <property type="term" value="F:nucleic acid binding"/>
    <property type="evidence" value="ECO:0007669"/>
    <property type="project" value="InterPro"/>
</dbReference>
<dbReference type="InterPro" id="IPR036397">
    <property type="entry name" value="RNaseH_sf"/>
</dbReference>
<name>A0AAV1KUS3_9NEOP</name>
<reference evidence="2 3" key="1">
    <citation type="submission" date="2023-11" db="EMBL/GenBank/DDBJ databases">
        <authorList>
            <person name="Hedman E."/>
            <person name="Englund M."/>
            <person name="Stromberg M."/>
            <person name="Nyberg Akerstrom W."/>
            <person name="Nylinder S."/>
            <person name="Jareborg N."/>
            <person name="Kallberg Y."/>
            <person name="Kronander E."/>
        </authorList>
    </citation>
    <scope>NUCLEOTIDE SEQUENCE [LARGE SCALE GENOMIC DNA]</scope>
</reference>
<dbReference type="InterPro" id="IPR038717">
    <property type="entry name" value="Tc1-like_DDE_dom"/>
</dbReference>
<organism evidence="2 3">
    <name type="scientific">Parnassius mnemosyne</name>
    <name type="common">clouded apollo</name>
    <dbReference type="NCBI Taxonomy" id="213953"/>
    <lineage>
        <taxon>Eukaryota</taxon>
        <taxon>Metazoa</taxon>
        <taxon>Ecdysozoa</taxon>
        <taxon>Arthropoda</taxon>
        <taxon>Hexapoda</taxon>
        <taxon>Insecta</taxon>
        <taxon>Pterygota</taxon>
        <taxon>Neoptera</taxon>
        <taxon>Endopterygota</taxon>
        <taxon>Lepidoptera</taxon>
        <taxon>Glossata</taxon>
        <taxon>Ditrysia</taxon>
        <taxon>Papilionoidea</taxon>
        <taxon>Papilionidae</taxon>
        <taxon>Parnassiinae</taxon>
        <taxon>Parnassini</taxon>
        <taxon>Parnassius</taxon>
        <taxon>Driopa</taxon>
    </lineage>
</organism>